<keyword evidence="4" id="KW-1185">Reference proteome</keyword>
<proteinExistence type="predicted"/>
<reference evidence="3" key="1">
    <citation type="submission" date="2023-03" db="EMBL/GenBank/DDBJ databases">
        <authorList>
            <person name="Julca I."/>
        </authorList>
    </citation>
    <scope>NUCLEOTIDE SEQUENCE</scope>
</reference>
<keyword evidence="1" id="KW-0175">Coiled coil</keyword>
<dbReference type="Proteomes" id="UP001161247">
    <property type="component" value="Chromosome 9"/>
</dbReference>
<accession>A0AAV1ECE7</accession>
<evidence type="ECO:0000313" key="3">
    <source>
        <dbReference type="EMBL" id="CAI9117363.1"/>
    </source>
</evidence>
<feature type="coiled-coil region" evidence="1">
    <location>
        <begin position="159"/>
        <end position="186"/>
    </location>
</feature>
<dbReference type="AlphaFoldDB" id="A0AAV1ECE7"/>
<feature type="compositionally biased region" description="Basic residues" evidence="2">
    <location>
        <begin position="195"/>
        <end position="211"/>
    </location>
</feature>
<name>A0AAV1ECE7_OLDCO</name>
<evidence type="ECO:0000256" key="2">
    <source>
        <dbReference type="SAM" id="MobiDB-lite"/>
    </source>
</evidence>
<evidence type="ECO:0000256" key="1">
    <source>
        <dbReference type="SAM" id="Coils"/>
    </source>
</evidence>
<feature type="region of interest" description="Disordered" evidence="2">
    <location>
        <begin position="190"/>
        <end position="211"/>
    </location>
</feature>
<dbReference type="EMBL" id="OX459126">
    <property type="protein sequence ID" value="CAI9117363.1"/>
    <property type="molecule type" value="Genomic_DNA"/>
</dbReference>
<sequence>MEARVVVSTSVLTAKEKNDTLVDVHKNSNSVSDCFDVEAVPEKEADKDAVHCQSSNKFLALQEIDNNEAILLDENDDDAIIDEVQKEENNSGKIDGELQMEDNLNQSNQHKKLVVFELVLANSPQALHEDVIEENASESMRKEGDSDEGLVEVGKACTLKQVDAKKQLLRENMENFEKLLAQVAKDDEPEFISARKQRKKPSVNRNLRVRR</sequence>
<protein>
    <submittedName>
        <fullName evidence="3">OLC1v1018741C1</fullName>
    </submittedName>
</protein>
<gene>
    <name evidence="3" type="ORF">OLC1_LOCUS23438</name>
</gene>
<organism evidence="3 4">
    <name type="scientific">Oldenlandia corymbosa var. corymbosa</name>
    <dbReference type="NCBI Taxonomy" id="529605"/>
    <lineage>
        <taxon>Eukaryota</taxon>
        <taxon>Viridiplantae</taxon>
        <taxon>Streptophyta</taxon>
        <taxon>Embryophyta</taxon>
        <taxon>Tracheophyta</taxon>
        <taxon>Spermatophyta</taxon>
        <taxon>Magnoliopsida</taxon>
        <taxon>eudicotyledons</taxon>
        <taxon>Gunneridae</taxon>
        <taxon>Pentapetalae</taxon>
        <taxon>asterids</taxon>
        <taxon>lamiids</taxon>
        <taxon>Gentianales</taxon>
        <taxon>Rubiaceae</taxon>
        <taxon>Rubioideae</taxon>
        <taxon>Spermacoceae</taxon>
        <taxon>Hedyotis-Oldenlandia complex</taxon>
        <taxon>Oldenlandia</taxon>
    </lineage>
</organism>
<evidence type="ECO:0000313" key="4">
    <source>
        <dbReference type="Proteomes" id="UP001161247"/>
    </source>
</evidence>